<keyword evidence="3" id="KW-0813">Transport</keyword>
<keyword evidence="5 8" id="KW-0812">Transmembrane</keyword>
<dbReference type="PANTHER" id="PTHR34975:SF2">
    <property type="entry name" value="SPORE GERMINATION PROTEIN A2"/>
    <property type="match status" value="1"/>
</dbReference>
<dbReference type="PANTHER" id="PTHR34975">
    <property type="entry name" value="SPORE GERMINATION PROTEIN A2"/>
    <property type="match status" value="1"/>
</dbReference>
<keyword evidence="4" id="KW-0309">Germination</keyword>
<evidence type="ECO:0000256" key="6">
    <source>
        <dbReference type="ARBA" id="ARBA00022989"/>
    </source>
</evidence>
<proteinExistence type="inferred from homology"/>
<evidence type="ECO:0000256" key="8">
    <source>
        <dbReference type="SAM" id="Phobius"/>
    </source>
</evidence>
<evidence type="ECO:0000313" key="9">
    <source>
        <dbReference type="EMBL" id="GIO41737.1"/>
    </source>
</evidence>
<comment type="caution">
    <text evidence="9">The sequence shown here is derived from an EMBL/GenBank/DDBJ whole genome shotgun (WGS) entry which is preliminary data.</text>
</comment>
<evidence type="ECO:0000313" key="10">
    <source>
        <dbReference type="Proteomes" id="UP000678895"/>
    </source>
</evidence>
<name>A0A919Y413_9BACL</name>
<protein>
    <submittedName>
        <fullName evidence="9">Uncharacterized protein</fullName>
    </submittedName>
</protein>
<keyword evidence="10" id="KW-1185">Reference proteome</keyword>
<accession>A0A919Y413</accession>
<reference evidence="9" key="1">
    <citation type="submission" date="2021-03" db="EMBL/GenBank/DDBJ databases">
        <title>Antimicrobial resistance genes in bacteria isolated from Japanese honey, and their potential for conferring macrolide and lincosamide resistance in the American foulbrood pathogen Paenibacillus larvae.</title>
        <authorList>
            <person name="Okamoto M."/>
            <person name="Kumagai M."/>
            <person name="Kanamori H."/>
            <person name="Takamatsu D."/>
        </authorList>
    </citation>
    <scope>NUCLEOTIDE SEQUENCE</scope>
    <source>
        <strain evidence="9">J41TS4</strain>
    </source>
</reference>
<keyword evidence="6 8" id="KW-1133">Transmembrane helix</keyword>
<feature type="transmembrane region" description="Helical" evidence="8">
    <location>
        <begin position="111"/>
        <end position="133"/>
    </location>
</feature>
<evidence type="ECO:0000256" key="2">
    <source>
        <dbReference type="ARBA" id="ARBA00007998"/>
    </source>
</evidence>
<feature type="transmembrane region" description="Helical" evidence="8">
    <location>
        <begin position="269"/>
        <end position="293"/>
    </location>
</feature>
<feature type="transmembrane region" description="Helical" evidence="8">
    <location>
        <begin position="80"/>
        <end position="99"/>
    </location>
</feature>
<evidence type="ECO:0000256" key="3">
    <source>
        <dbReference type="ARBA" id="ARBA00022448"/>
    </source>
</evidence>
<sequence length="390" mass="43036">MKSTGGNISPKDLMFAVFCFIQATVLRSGYIIAVTRQDSWAMAMTGFLFAIPIVAIYAALLRKFPGKNLIEISDCIFGPIIGKVVSAFYLFFFLSLAALNAHDLGSFVVRYLMPETPVAMVLLISLMGCAYALRKGIENLMYLSICLSMIVAGAVAINSILVLNDMNPGFLKPFFQMDLMNYIQGTVTIGAVPMGEIIAFTMITPMLEKEKKVLKPLLFGLLLSAFSMAFAMLRDILTLGPLVSIVSLPSFESIRYVTLADTLTRMESIYAVVLILLFLFKVCILLYAFILGLGHILGRKNQPLPNQDHTNPSFNADQPSSLRSFPPLTLVSTALVFFYSLIVFESAMENIDWGASTAPFFSLTYELLLPAVSLLVAFLRKLGKAREVRE</sequence>
<dbReference type="Pfam" id="PF03845">
    <property type="entry name" value="Spore_permease"/>
    <property type="match status" value="1"/>
</dbReference>
<dbReference type="GO" id="GO:0016020">
    <property type="term" value="C:membrane"/>
    <property type="evidence" value="ECO:0007669"/>
    <property type="project" value="UniProtKB-SubCell"/>
</dbReference>
<dbReference type="GO" id="GO:0009847">
    <property type="term" value="P:spore germination"/>
    <property type="evidence" value="ECO:0007669"/>
    <property type="project" value="InterPro"/>
</dbReference>
<dbReference type="NCBIfam" id="TIGR00912">
    <property type="entry name" value="2A0309"/>
    <property type="match status" value="1"/>
</dbReference>
<keyword evidence="7 8" id="KW-0472">Membrane</keyword>
<gene>
    <name evidence="9" type="ORF">J41TS4_14950</name>
</gene>
<feature type="transmembrane region" description="Helical" evidence="8">
    <location>
        <begin position="39"/>
        <end position="60"/>
    </location>
</feature>
<feature type="transmembrane region" description="Helical" evidence="8">
    <location>
        <begin position="328"/>
        <end position="348"/>
    </location>
</feature>
<feature type="transmembrane region" description="Helical" evidence="8">
    <location>
        <begin position="12"/>
        <end position="33"/>
    </location>
</feature>
<evidence type="ECO:0000256" key="1">
    <source>
        <dbReference type="ARBA" id="ARBA00004141"/>
    </source>
</evidence>
<comment type="similarity">
    <text evidence="2">Belongs to the amino acid-polyamine-organocation (APC) superfamily. Spore germination protein (SGP) (TC 2.A.3.9) family.</text>
</comment>
<feature type="transmembrane region" description="Helical" evidence="8">
    <location>
        <begin position="182"/>
        <end position="204"/>
    </location>
</feature>
<evidence type="ECO:0000256" key="4">
    <source>
        <dbReference type="ARBA" id="ARBA00022544"/>
    </source>
</evidence>
<feature type="transmembrane region" description="Helical" evidence="8">
    <location>
        <begin position="360"/>
        <end position="379"/>
    </location>
</feature>
<dbReference type="EMBL" id="BORS01000004">
    <property type="protein sequence ID" value="GIO41737.1"/>
    <property type="molecule type" value="Genomic_DNA"/>
</dbReference>
<evidence type="ECO:0000256" key="7">
    <source>
        <dbReference type="ARBA" id="ARBA00023136"/>
    </source>
</evidence>
<feature type="transmembrane region" description="Helical" evidence="8">
    <location>
        <begin position="216"/>
        <end position="233"/>
    </location>
</feature>
<evidence type="ECO:0000256" key="5">
    <source>
        <dbReference type="ARBA" id="ARBA00022692"/>
    </source>
</evidence>
<dbReference type="AlphaFoldDB" id="A0A919Y413"/>
<organism evidence="9 10">
    <name type="scientific">Paenibacillus apis</name>
    <dbReference type="NCBI Taxonomy" id="1792174"/>
    <lineage>
        <taxon>Bacteria</taxon>
        <taxon>Bacillati</taxon>
        <taxon>Bacillota</taxon>
        <taxon>Bacilli</taxon>
        <taxon>Bacillales</taxon>
        <taxon>Paenibacillaceae</taxon>
        <taxon>Paenibacillus</taxon>
    </lineage>
</organism>
<feature type="transmembrane region" description="Helical" evidence="8">
    <location>
        <begin position="140"/>
        <end position="162"/>
    </location>
</feature>
<comment type="subcellular location">
    <subcellularLocation>
        <location evidence="1">Membrane</location>
        <topology evidence="1">Multi-pass membrane protein</topology>
    </subcellularLocation>
</comment>
<dbReference type="Proteomes" id="UP000678895">
    <property type="component" value="Unassembled WGS sequence"/>
</dbReference>
<dbReference type="InterPro" id="IPR004761">
    <property type="entry name" value="Spore_GerAB"/>
</dbReference>